<dbReference type="PANTHER" id="PTHR11136:SF0">
    <property type="entry name" value="DIHYDROFOLATE SYNTHETASE-RELATED"/>
    <property type="match status" value="1"/>
</dbReference>
<organism evidence="13 14">
    <name type="scientific">Saccharopolyspora gregorii</name>
    <dbReference type="NCBI Taxonomy" id="33914"/>
    <lineage>
        <taxon>Bacteria</taxon>
        <taxon>Bacillati</taxon>
        <taxon>Actinomycetota</taxon>
        <taxon>Actinomycetes</taxon>
        <taxon>Pseudonocardiales</taxon>
        <taxon>Pseudonocardiaceae</taxon>
        <taxon>Saccharopolyspora</taxon>
    </lineage>
</organism>
<dbReference type="InterPro" id="IPR036615">
    <property type="entry name" value="Mur_ligase_C_dom_sf"/>
</dbReference>
<keyword evidence="5 10" id="KW-0547">Nucleotide-binding</keyword>
<feature type="domain" description="Mur ligase central" evidence="12">
    <location>
        <begin position="54"/>
        <end position="281"/>
    </location>
</feature>
<evidence type="ECO:0000256" key="6">
    <source>
        <dbReference type="ARBA" id="ARBA00022840"/>
    </source>
</evidence>
<evidence type="ECO:0000313" key="13">
    <source>
        <dbReference type="EMBL" id="GAA3362193.1"/>
    </source>
</evidence>
<name>A0ABP6RWQ4_9PSEU</name>
<dbReference type="EMBL" id="BAAAYK010000038">
    <property type="protein sequence ID" value="GAA3362193.1"/>
    <property type="molecule type" value="Genomic_DNA"/>
</dbReference>
<evidence type="ECO:0000256" key="7">
    <source>
        <dbReference type="ARBA" id="ARBA00022842"/>
    </source>
</evidence>
<dbReference type="Pfam" id="PF08245">
    <property type="entry name" value="Mur_ligase_M"/>
    <property type="match status" value="1"/>
</dbReference>
<dbReference type="RefSeq" id="WP_258342359.1">
    <property type="nucleotide sequence ID" value="NZ_BAAAYK010000038.1"/>
</dbReference>
<dbReference type="Gene3D" id="3.90.190.20">
    <property type="entry name" value="Mur ligase, C-terminal domain"/>
    <property type="match status" value="1"/>
</dbReference>
<keyword evidence="14" id="KW-1185">Reference proteome</keyword>
<evidence type="ECO:0000256" key="3">
    <source>
        <dbReference type="ARBA" id="ARBA00022598"/>
    </source>
</evidence>
<keyword evidence="7" id="KW-0460">Magnesium</keyword>
<dbReference type="PANTHER" id="PTHR11136">
    <property type="entry name" value="FOLYLPOLYGLUTAMATE SYNTHASE-RELATED"/>
    <property type="match status" value="1"/>
</dbReference>
<comment type="caution">
    <text evidence="13">The sequence shown here is derived from an EMBL/GenBank/DDBJ whole genome shotgun (WGS) entry which is preliminary data.</text>
</comment>
<evidence type="ECO:0000256" key="5">
    <source>
        <dbReference type="ARBA" id="ARBA00022741"/>
    </source>
</evidence>
<dbReference type="SUPFAM" id="SSF53244">
    <property type="entry name" value="MurD-like peptide ligases, peptide-binding domain"/>
    <property type="match status" value="1"/>
</dbReference>
<evidence type="ECO:0000259" key="12">
    <source>
        <dbReference type="Pfam" id="PF08245"/>
    </source>
</evidence>
<proteinExistence type="inferred from homology"/>
<keyword evidence="6 10" id="KW-0067">ATP-binding</keyword>
<sequence>MSGTESGALHELRVVEAELNERWPETKIEPSLDRIRALTDLLAEPQRSYQVVHIGGTNGKSSVSRMVDSLLTRIGLRTGRYTSPHLQLATERISIDNKPITPEAYVEAYRDIAPYVSIVDSHHDVKMSKFEVLTGMAFAAFADAPVEAAVLEVGLGGGWDATNVADAHIAVLCPIALDHADYLGTDLAGIAREKSGIIKPDSIVVLAAQTAEVQTPILERVAEVGATVAREGNEFGVLSRTVAVGGQMLKLQGLGGTYDEIFLPLHGEHQARNAALALAAVEAFFGAGAEQKLDPEAVQEAFAAVITPGRLERVRAAPAVLVDAAHNPHGARALADALSSEFSFRRLVAVIGVLSDKDVRGLLRELEPVVEEVVLTKNSSPRAMDPDELAALAKDIFGAERIVVEPRLDDAVETAIQMAEETTGDSDTVSGGGVVITGSVVTAGEGRALFGKEPL</sequence>
<dbReference type="InterPro" id="IPR018109">
    <property type="entry name" value="Folylpolyglutamate_synth_CS"/>
</dbReference>
<dbReference type="InterPro" id="IPR013221">
    <property type="entry name" value="Mur_ligase_cen"/>
</dbReference>
<evidence type="ECO:0000256" key="8">
    <source>
        <dbReference type="ARBA" id="ARBA00030592"/>
    </source>
</evidence>
<evidence type="ECO:0000256" key="10">
    <source>
        <dbReference type="PIRNR" id="PIRNR001563"/>
    </source>
</evidence>
<evidence type="ECO:0000259" key="11">
    <source>
        <dbReference type="Pfam" id="PF02875"/>
    </source>
</evidence>
<evidence type="ECO:0000256" key="1">
    <source>
        <dbReference type="ARBA" id="ARBA00008276"/>
    </source>
</evidence>
<evidence type="ECO:0000313" key="14">
    <source>
        <dbReference type="Proteomes" id="UP001500483"/>
    </source>
</evidence>
<dbReference type="InterPro" id="IPR036565">
    <property type="entry name" value="Mur-like_cat_sf"/>
</dbReference>
<dbReference type="NCBIfam" id="NF047860">
    <property type="entry name" value="Tet-DihydfolSynFolCMyb"/>
    <property type="match status" value="1"/>
</dbReference>
<dbReference type="SUPFAM" id="SSF53623">
    <property type="entry name" value="MurD-like peptide ligases, catalytic domain"/>
    <property type="match status" value="1"/>
</dbReference>
<dbReference type="Pfam" id="PF02875">
    <property type="entry name" value="Mur_ligase_C"/>
    <property type="match status" value="1"/>
</dbReference>
<reference evidence="14" key="1">
    <citation type="journal article" date="2019" name="Int. J. Syst. Evol. Microbiol.">
        <title>The Global Catalogue of Microorganisms (GCM) 10K type strain sequencing project: providing services to taxonomists for standard genome sequencing and annotation.</title>
        <authorList>
            <consortium name="The Broad Institute Genomics Platform"/>
            <consortium name="The Broad Institute Genome Sequencing Center for Infectious Disease"/>
            <person name="Wu L."/>
            <person name="Ma J."/>
        </authorList>
    </citation>
    <scope>NUCLEOTIDE SEQUENCE [LARGE SCALE GENOMIC DNA]</scope>
    <source>
        <strain evidence="14">JCM 9687</strain>
    </source>
</reference>
<evidence type="ECO:0000256" key="4">
    <source>
        <dbReference type="ARBA" id="ARBA00022723"/>
    </source>
</evidence>
<dbReference type="EC" id="6.3.2.17" evidence="2"/>
<dbReference type="InterPro" id="IPR004101">
    <property type="entry name" value="Mur_ligase_C"/>
</dbReference>
<keyword evidence="4" id="KW-0479">Metal-binding</keyword>
<gene>
    <name evidence="13" type="ORF">GCM10020366_49150</name>
</gene>
<dbReference type="PIRSF" id="PIRSF001563">
    <property type="entry name" value="Folylpolyglu_synth"/>
    <property type="match status" value="1"/>
</dbReference>
<dbReference type="Gene3D" id="3.40.1190.10">
    <property type="entry name" value="Mur-like, catalytic domain"/>
    <property type="match status" value="1"/>
</dbReference>
<evidence type="ECO:0000256" key="9">
    <source>
        <dbReference type="ARBA" id="ARBA00047493"/>
    </source>
</evidence>
<protein>
    <recommendedName>
        <fullName evidence="2">tetrahydrofolate synthase</fullName>
        <ecNumber evidence="2">6.3.2.17</ecNumber>
    </recommendedName>
    <alternativeName>
        <fullName evidence="8">Tetrahydrofolylpolyglutamate synthase</fullName>
    </alternativeName>
</protein>
<dbReference type="Proteomes" id="UP001500483">
    <property type="component" value="Unassembled WGS sequence"/>
</dbReference>
<comment type="similarity">
    <text evidence="1 10">Belongs to the folylpolyglutamate synthase family.</text>
</comment>
<accession>A0ABP6RWQ4</accession>
<dbReference type="NCBIfam" id="TIGR01499">
    <property type="entry name" value="folC"/>
    <property type="match status" value="1"/>
</dbReference>
<dbReference type="InterPro" id="IPR001645">
    <property type="entry name" value="Folylpolyglutamate_synth"/>
</dbReference>
<comment type="catalytic activity">
    <reaction evidence="9">
        <text>(6S)-5,6,7,8-tetrahydrofolyl-(gamma-L-Glu)(n) + L-glutamate + ATP = (6S)-5,6,7,8-tetrahydrofolyl-(gamma-L-Glu)(n+1) + ADP + phosphate + H(+)</text>
        <dbReference type="Rhea" id="RHEA:10580"/>
        <dbReference type="Rhea" id="RHEA-COMP:14738"/>
        <dbReference type="Rhea" id="RHEA-COMP:14740"/>
        <dbReference type="ChEBI" id="CHEBI:15378"/>
        <dbReference type="ChEBI" id="CHEBI:29985"/>
        <dbReference type="ChEBI" id="CHEBI:30616"/>
        <dbReference type="ChEBI" id="CHEBI:43474"/>
        <dbReference type="ChEBI" id="CHEBI:141005"/>
        <dbReference type="ChEBI" id="CHEBI:456216"/>
        <dbReference type="EC" id="6.3.2.17"/>
    </reaction>
</comment>
<evidence type="ECO:0000256" key="2">
    <source>
        <dbReference type="ARBA" id="ARBA00013025"/>
    </source>
</evidence>
<feature type="domain" description="Mur ligase C-terminal" evidence="11">
    <location>
        <begin position="309"/>
        <end position="422"/>
    </location>
</feature>
<dbReference type="PROSITE" id="PS01011">
    <property type="entry name" value="FOLYLPOLYGLU_SYNT_1"/>
    <property type="match status" value="1"/>
</dbReference>
<keyword evidence="3 10" id="KW-0436">Ligase</keyword>